<evidence type="ECO:0000256" key="3">
    <source>
        <dbReference type="ARBA" id="ARBA00023125"/>
    </source>
</evidence>
<keyword evidence="7" id="KW-1185">Reference proteome</keyword>
<name>A0A4R2QKY5_9PSEU</name>
<protein>
    <submittedName>
        <fullName evidence="6">DNA-binding transcriptional MerR regulator</fullName>
    </submittedName>
</protein>
<dbReference type="InterPro" id="IPR000551">
    <property type="entry name" value="MerR-type_HTH_dom"/>
</dbReference>
<evidence type="ECO:0000259" key="5">
    <source>
        <dbReference type="PROSITE" id="PS50937"/>
    </source>
</evidence>
<evidence type="ECO:0000256" key="4">
    <source>
        <dbReference type="ARBA" id="ARBA00023163"/>
    </source>
</evidence>
<feature type="domain" description="HTH merR-type" evidence="5">
    <location>
        <begin position="10"/>
        <end position="56"/>
    </location>
</feature>
<dbReference type="Pfam" id="PF13411">
    <property type="entry name" value="MerR_1"/>
    <property type="match status" value="1"/>
</dbReference>
<dbReference type="AlphaFoldDB" id="A0A4R2QKY5"/>
<reference evidence="6 7" key="1">
    <citation type="submission" date="2019-03" db="EMBL/GenBank/DDBJ databases">
        <title>Genomic Encyclopedia of Type Strains, Phase IV (KMG-IV): sequencing the most valuable type-strain genomes for metagenomic binning, comparative biology and taxonomic classification.</title>
        <authorList>
            <person name="Goeker M."/>
        </authorList>
    </citation>
    <scope>NUCLEOTIDE SEQUENCE [LARGE SCALE GENOMIC DNA]</scope>
    <source>
        <strain evidence="6 7">DSM 45765</strain>
    </source>
</reference>
<keyword evidence="1" id="KW-0678">Repressor</keyword>
<gene>
    <name evidence="6" type="ORF">EV191_10883</name>
</gene>
<dbReference type="InterPro" id="IPR009061">
    <property type="entry name" value="DNA-bd_dom_put_sf"/>
</dbReference>
<dbReference type="Gene3D" id="1.10.1660.10">
    <property type="match status" value="1"/>
</dbReference>
<dbReference type="GO" id="GO:0003700">
    <property type="term" value="F:DNA-binding transcription factor activity"/>
    <property type="evidence" value="ECO:0007669"/>
    <property type="project" value="InterPro"/>
</dbReference>
<evidence type="ECO:0000256" key="1">
    <source>
        <dbReference type="ARBA" id="ARBA00022491"/>
    </source>
</evidence>
<dbReference type="PROSITE" id="PS50937">
    <property type="entry name" value="HTH_MERR_2"/>
    <property type="match status" value="1"/>
</dbReference>
<keyword evidence="2" id="KW-0805">Transcription regulation</keyword>
<evidence type="ECO:0000313" key="6">
    <source>
        <dbReference type="EMBL" id="TCP49997.1"/>
    </source>
</evidence>
<dbReference type="SMART" id="SM00422">
    <property type="entry name" value="HTH_MERR"/>
    <property type="match status" value="1"/>
</dbReference>
<keyword evidence="3 6" id="KW-0238">DNA-binding</keyword>
<dbReference type="PANTHER" id="PTHR30204">
    <property type="entry name" value="REDOX-CYCLING DRUG-SENSING TRANSCRIPTIONAL ACTIVATOR SOXR"/>
    <property type="match status" value="1"/>
</dbReference>
<dbReference type="OrthoDB" id="9802039at2"/>
<organism evidence="6 7">
    <name type="scientific">Tamaricihabitans halophyticus</name>
    <dbReference type="NCBI Taxonomy" id="1262583"/>
    <lineage>
        <taxon>Bacteria</taxon>
        <taxon>Bacillati</taxon>
        <taxon>Actinomycetota</taxon>
        <taxon>Actinomycetes</taxon>
        <taxon>Pseudonocardiales</taxon>
        <taxon>Pseudonocardiaceae</taxon>
        <taxon>Tamaricihabitans</taxon>
    </lineage>
</organism>
<dbReference type="InterPro" id="IPR047057">
    <property type="entry name" value="MerR_fam"/>
</dbReference>
<comment type="caution">
    <text evidence="6">The sequence shown here is derived from an EMBL/GenBank/DDBJ whole genome shotgun (WGS) entry which is preliminary data.</text>
</comment>
<dbReference type="GO" id="GO:0003677">
    <property type="term" value="F:DNA binding"/>
    <property type="evidence" value="ECO:0007669"/>
    <property type="project" value="UniProtKB-KW"/>
</dbReference>
<dbReference type="EMBL" id="SLXQ01000008">
    <property type="protein sequence ID" value="TCP49997.1"/>
    <property type="molecule type" value="Genomic_DNA"/>
</dbReference>
<dbReference type="Proteomes" id="UP000294911">
    <property type="component" value="Unassembled WGS sequence"/>
</dbReference>
<dbReference type="SUPFAM" id="SSF46955">
    <property type="entry name" value="Putative DNA-binding domain"/>
    <property type="match status" value="1"/>
</dbReference>
<proteinExistence type="predicted"/>
<dbReference type="RefSeq" id="WP_132878315.1">
    <property type="nucleotide sequence ID" value="NZ_SLXQ01000008.1"/>
</dbReference>
<sequence>MSTTATNEQTVQIGDAAALYGLAPSTLRWWERQGVLNLPARQGNRRSYTESDLRRIGVAYLCCVTGKMPLEAAAVVAAGESDVATWQQTVREQIARLESEMAQLRIAADYLGHLLDCVDDDMVRCPYLDAELAEHTPRGRVANADFVAAARAARPAD</sequence>
<accession>A0A4R2QKY5</accession>
<evidence type="ECO:0000256" key="2">
    <source>
        <dbReference type="ARBA" id="ARBA00023015"/>
    </source>
</evidence>
<dbReference type="PANTHER" id="PTHR30204:SF69">
    <property type="entry name" value="MERR-FAMILY TRANSCRIPTIONAL REGULATOR"/>
    <property type="match status" value="1"/>
</dbReference>
<evidence type="ECO:0000313" key="7">
    <source>
        <dbReference type="Proteomes" id="UP000294911"/>
    </source>
</evidence>
<keyword evidence="4" id="KW-0804">Transcription</keyword>